<sequence length="100" mass="10956">MNDDEYSVDLNELDSIVTRLSDLAKFLTDQFAAMDTKVTTLRAGSWDSDAAAAYEDAHRQWLAGAKEFAQGVSDMSTAASNAHHHYTAAIGANIQMFRGR</sequence>
<dbReference type="AlphaFoldDB" id="A0A6I3L5K0"/>
<gene>
    <name evidence="1" type="ORF">GLP40_26010</name>
</gene>
<keyword evidence="2" id="KW-1185">Reference proteome</keyword>
<dbReference type="InterPro" id="IPR036689">
    <property type="entry name" value="ESAT-6-like_sf"/>
</dbReference>
<dbReference type="RefSeq" id="WP_328290662.1">
    <property type="nucleotide sequence ID" value="NZ_WMBB01000013.1"/>
</dbReference>
<protein>
    <submittedName>
        <fullName evidence="1">WXG100 family type VII secretion target</fullName>
    </submittedName>
</protein>
<comment type="caution">
    <text evidence="1">The sequence shown here is derived from an EMBL/GenBank/DDBJ whole genome shotgun (WGS) entry which is preliminary data.</text>
</comment>
<name>A0A6I3L5K0_9NOCA</name>
<proteinExistence type="predicted"/>
<dbReference type="Proteomes" id="UP000432464">
    <property type="component" value="Unassembled WGS sequence"/>
</dbReference>
<dbReference type="SUPFAM" id="SSF140453">
    <property type="entry name" value="EsxAB dimer-like"/>
    <property type="match status" value="1"/>
</dbReference>
<accession>A0A6I3L5K0</accession>
<organism evidence="1 2">
    <name type="scientific">Nocardia aurantiaca</name>
    <dbReference type="NCBI Taxonomy" id="2675850"/>
    <lineage>
        <taxon>Bacteria</taxon>
        <taxon>Bacillati</taxon>
        <taxon>Actinomycetota</taxon>
        <taxon>Actinomycetes</taxon>
        <taxon>Mycobacteriales</taxon>
        <taxon>Nocardiaceae</taxon>
        <taxon>Nocardia</taxon>
    </lineage>
</organism>
<dbReference type="Pfam" id="PF06013">
    <property type="entry name" value="WXG100"/>
    <property type="match status" value="1"/>
</dbReference>
<evidence type="ECO:0000313" key="1">
    <source>
        <dbReference type="EMBL" id="MTE16210.1"/>
    </source>
</evidence>
<reference evidence="1 2" key="1">
    <citation type="submission" date="2019-11" db="EMBL/GenBank/DDBJ databases">
        <title>Nocardia sp. nov. CT2-14 isolated from soil.</title>
        <authorList>
            <person name="Kanchanasin P."/>
            <person name="Tanasupawat S."/>
            <person name="Yuki M."/>
            <person name="Kudo T."/>
        </authorList>
    </citation>
    <scope>NUCLEOTIDE SEQUENCE [LARGE SCALE GENOMIC DNA]</scope>
    <source>
        <strain evidence="1 2">CT2-14</strain>
    </source>
</reference>
<dbReference type="EMBL" id="WMBB01000013">
    <property type="protein sequence ID" value="MTE16210.1"/>
    <property type="molecule type" value="Genomic_DNA"/>
</dbReference>
<evidence type="ECO:0000313" key="2">
    <source>
        <dbReference type="Proteomes" id="UP000432464"/>
    </source>
</evidence>
<dbReference type="InterPro" id="IPR010310">
    <property type="entry name" value="T7SS_ESAT-6-like"/>
</dbReference>
<dbReference type="Gene3D" id="1.10.287.1060">
    <property type="entry name" value="ESAT-6-like"/>
    <property type="match status" value="1"/>
</dbReference>